<sequence>MRRTKALRLVLLGGGVTSLLAACGDDEARAAECARARAEQRPNAEQICQQSRSRSSHYGGSWFSGRTSSASGAATAASQGGSSARGGFGGSTSSSSS</sequence>
<evidence type="ECO:0008006" key="5">
    <source>
        <dbReference type="Google" id="ProtNLM"/>
    </source>
</evidence>
<evidence type="ECO:0000313" key="4">
    <source>
        <dbReference type="Proteomes" id="UP000475385"/>
    </source>
</evidence>
<dbReference type="EMBL" id="JAAIKB010000010">
    <property type="protein sequence ID" value="NGM22660.1"/>
    <property type="molecule type" value="Genomic_DNA"/>
</dbReference>
<evidence type="ECO:0000256" key="1">
    <source>
        <dbReference type="SAM" id="MobiDB-lite"/>
    </source>
</evidence>
<gene>
    <name evidence="3" type="ORF">G3576_21785</name>
</gene>
<keyword evidence="2" id="KW-0732">Signal</keyword>
<reference evidence="3 4" key="1">
    <citation type="submission" date="2020-02" db="EMBL/GenBank/DDBJ databases">
        <authorList>
            <person name="Kim H.M."/>
            <person name="Jeon C.O."/>
        </authorList>
    </citation>
    <scope>NUCLEOTIDE SEQUENCE [LARGE SCALE GENOMIC DNA]</scope>
    <source>
        <strain evidence="3 4">PeD5</strain>
    </source>
</reference>
<feature type="chain" id="PRO_5027018644" description="Lipoprotein" evidence="2">
    <location>
        <begin position="22"/>
        <end position="97"/>
    </location>
</feature>
<proteinExistence type="predicted"/>
<keyword evidence="4" id="KW-1185">Reference proteome</keyword>
<evidence type="ECO:0000256" key="2">
    <source>
        <dbReference type="SAM" id="SignalP"/>
    </source>
</evidence>
<dbReference type="RefSeq" id="WP_164696555.1">
    <property type="nucleotide sequence ID" value="NZ_JAAIKB010000010.1"/>
</dbReference>
<feature type="region of interest" description="Disordered" evidence="1">
    <location>
        <begin position="37"/>
        <end position="97"/>
    </location>
</feature>
<evidence type="ECO:0000313" key="3">
    <source>
        <dbReference type="EMBL" id="NGM22660.1"/>
    </source>
</evidence>
<comment type="caution">
    <text evidence="3">The sequence shown here is derived from an EMBL/GenBank/DDBJ whole genome shotgun (WGS) entry which is preliminary data.</text>
</comment>
<accession>A0A6M1LQI7</accession>
<feature type="signal peptide" evidence="2">
    <location>
        <begin position="1"/>
        <end position="21"/>
    </location>
</feature>
<dbReference type="PROSITE" id="PS51257">
    <property type="entry name" value="PROKAR_LIPOPROTEIN"/>
    <property type="match status" value="1"/>
</dbReference>
<dbReference type="AlphaFoldDB" id="A0A6M1LQI7"/>
<dbReference type="Proteomes" id="UP000475385">
    <property type="component" value="Unassembled WGS sequence"/>
</dbReference>
<feature type="compositionally biased region" description="Polar residues" evidence="1">
    <location>
        <begin position="46"/>
        <end position="58"/>
    </location>
</feature>
<protein>
    <recommendedName>
        <fullName evidence="5">Lipoprotein</fullName>
    </recommendedName>
</protein>
<reference evidence="3 4" key="2">
    <citation type="submission" date="2020-03" db="EMBL/GenBank/DDBJ databases">
        <title>Roseomonas stagni sp. nov., isolated from pond water in Japan.</title>
        <authorList>
            <person name="Furuhata K."/>
            <person name="Miyamoto H."/>
            <person name="Goto K."/>
        </authorList>
    </citation>
    <scope>NUCLEOTIDE SEQUENCE [LARGE SCALE GENOMIC DNA]</scope>
    <source>
        <strain evidence="3 4">PeD5</strain>
    </source>
</reference>
<organism evidence="3 4">
    <name type="scientific">Falsiroseomonas algicola</name>
    <dbReference type="NCBI Taxonomy" id="2716930"/>
    <lineage>
        <taxon>Bacteria</taxon>
        <taxon>Pseudomonadati</taxon>
        <taxon>Pseudomonadota</taxon>
        <taxon>Alphaproteobacteria</taxon>
        <taxon>Acetobacterales</taxon>
        <taxon>Roseomonadaceae</taxon>
        <taxon>Falsiroseomonas</taxon>
    </lineage>
</organism>
<feature type="compositionally biased region" description="Low complexity" evidence="1">
    <location>
        <begin position="63"/>
        <end position="82"/>
    </location>
</feature>
<name>A0A6M1LQI7_9PROT</name>